<organism evidence="2 3">
    <name type="scientific">Hymenoscyphus fraxineus</name>
    <dbReference type="NCBI Taxonomy" id="746836"/>
    <lineage>
        <taxon>Eukaryota</taxon>
        <taxon>Fungi</taxon>
        <taxon>Dikarya</taxon>
        <taxon>Ascomycota</taxon>
        <taxon>Pezizomycotina</taxon>
        <taxon>Leotiomycetes</taxon>
        <taxon>Helotiales</taxon>
        <taxon>Helotiaceae</taxon>
        <taxon>Hymenoscyphus</taxon>
    </lineage>
</organism>
<proteinExistence type="predicted"/>
<dbReference type="AlphaFoldDB" id="A0A9N9KVI5"/>
<dbReference type="EMBL" id="CAJVRL010000056">
    <property type="protein sequence ID" value="CAG8954264.1"/>
    <property type="molecule type" value="Genomic_DNA"/>
</dbReference>
<gene>
    <name evidence="2" type="ORF">HYFRA_00005884</name>
</gene>
<evidence type="ECO:0000313" key="2">
    <source>
        <dbReference type="EMBL" id="CAG8954264.1"/>
    </source>
</evidence>
<evidence type="ECO:0000256" key="1">
    <source>
        <dbReference type="SAM" id="SignalP"/>
    </source>
</evidence>
<comment type="caution">
    <text evidence="2">The sequence shown here is derived from an EMBL/GenBank/DDBJ whole genome shotgun (WGS) entry which is preliminary data.</text>
</comment>
<dbReference type="Proteomes" id="UP000696280">
    <property type="component" value="Unassembled WGS sequence"/>
</dbReference>
<accession>A0A9N9KVI5</accession>
<reference evidence="2" key="1">
    <citation type="submission" date="2021-07" db="EMBL/GenBank/DDBJ databases">
        <authorList>
            <person name="Durling M."/>
        </authorList>
    </citation>
    <scope>NUCLEOTIDE SEQUENCE</scope>
</reference>
<keyword evidence="1" id="KW-0732">Signal</keyword>
<protein>
    <submittedName>
        <fullName evidence="2">Uncharacterized protein</fullName>
    </submittedName>
</protein>
<dbReference type="OrthoDB" id="10363925at2759"/>
<feature type="chain" id="PRO_5040115479" evidence="1">
    <location>
        <begin position="17"/>
        <end position="134"/>
    </location>
</feature>
<feature type="signal peptide" evidence="1">
    <location>
        <begin position="1"/>
        <end position="16"/>
    </location>
</feature>
<keyword evidence="3" id="KW-1185">Reference proteome</keyword>
<evidence type="ECO:0000313" key="3">
    <source>
        <dbReference type="Proteomes" id="UP000696280"/>
    </source>
</evidence>
<sequence>MQFTIVLAALATAVVAQGTARPVFEFQNFAASCAADSDQCTFSFNLKGEACTASDKAFPGTDNGVAFKKLPNVGQTACGSFAWSGVRGADGVYSISGRTLGAGGVRGGAAIPASDFTIKDGVEAYTGAGTITLA</sequence>
<name>A0A9N9KVI5_9HELO</name>